<keyword evidence="1" id="KW-1133">Transmembrane helix</keyword>
<feature type="transmembrane region" description="Helical" evidence="1">
    <location>
        <begin position="38"/>
        <end position="56"/>
    </location>
</feature>
<accession>A0A4V3HGG1</accession>
<protein>
    <submittedName>
        <fullName evidence="3">Putative tricarboxylic transport membrane protein</fullName>
    </submittedName>
</protein>
<comment type="caution">
    <text evidence="3">The sequence shown here is derived from an EMBL/GenBank/DDBJ whole genome shotgun (WGS) entry which is preliminary data.</text>
</comment>
<dbReference type="AlphaFoldDB" id="A0A4V3HGG1"/>
<evidence type="ECO:0000259" key="2">
    <source>
        <dbReference type="Pfam" id="PF07331"/>
    </source>
</evidence>
<dbReference type="RefSeq" id="WP_133957253.1">
    <property type="nucleotide sequence ID" value="NZ_SORI01000006.1"/>
</dbReference>
<keyword evidence="1" id="KW-0472">Membrane</keyword>
<gene>
    <name evidence="3" type="ORF">C8D99_10656</name>
</gene>
<organism evidence="3 4">
    <name type="scientific">Aminivibrio pyruvatiphilus</name>
    <dbReference type="NCBI Taxonomy" id="1005740"/>
    <lineage>
        <taxon>Bacteria</taxon>
        <taxon>Thermotogati</taxon>
        <taxon>Synergistota</taxon>
        <taxon>Synergistia</taxon>
        <taxon>Synergistales</taxon>
        <taxon>Aminobacteriaceae</taxon>
        <taxon>Aminivibrio</taxon>
    </lineage>
</organism>
<feature type="transmembrane region" description="Helical" evidence="1">
    <location>
        <begin position="100"/>
        <end position="117"/>
    </location>
</feature>
<dbReference type="InterPro" id="IPR009936">
    <property type="entry name" value="DUF1468"/>
</dbReference>
<keyword evidence="4" id="KW-1185">Reference proteome</keyword>
<proteinExistence type="predicted"/>
<dbReference type="Pfam" id="PF07331">
    <property type="entry name" value="TctB"/>
    <property type="match status" value="1"/>
</dbReference>
<name>A0A4V3HGG1_9BACT</name>
<keyword evidence="1" id="KW-0812">Transmembrane</keyword>
<evidence type="ECO:0000313" key="4">
    <source>
        <dbReference type="Proteomes" id="UP000295066"/>
    </source>
</evidence>
<sequence>MNKNFTSGLISIILGAIYFYTAMQFPEVQAGDNTGPKLFPLIIGAVAVIAGILLCISDRRSGNAEPAAWNFVSDRTVWIKIFFTMVLGITYGVVLDTWGYLLATTAFMFFATMMINRGRFIQNVLIAVLFPTVTYGAFAIALQLSLPRGIIENMLPF</sequence>
<dbReference type="OrthoDB" id="5870591at2"/>
<dbReference type="Proteomes" id="UP000295066">
    <property type="component" value="Unassembled WGS sequence"/>
</dbReference>
<evidence type="ECO:0000256" key="1">
    <source>
        <dbReference type="SAM" id="Phobius"/>
    </source>
</evidence>
<reference evidence="3 4" key="1">
    <citation type="submission" date="2019-03" db="EMBL/GenBank/DDBJ databases">
        <title>Genomic Encyclopedia of Type Strains, Phase IV (KMG-IV): sequencing the most valuable type-strain genomes for metagenomic binning, comparative biology and taxonomic classification.</title>
        <authorList>
            <person name="Goeker M."/>
        </authorList>
    </citation>
    <scope>NUCLEOTIDE SEQUENCE [LARGE SCALE GENOMIC DNA]</scope>
    <source>
        <strain evidence="3 4">DSM 25964</strain>
    </source>
</reference>
<feature type="transmembrane region" description="Helical" evidence="1">
    <location>
        <begin position="124"/>
        <end position="146"/>
    </location>
</feature>
<feature type="transmembrane region" description="Helical" evidence="1">
    <location>
        <begin position="77"/>
        <end position="94"/>
    </location>
</feature>
<evidence type="ECO:0000313" key="3">
    <source>
        <dbReference type="EMBL" id="TDY61201.1"/>
    </source>
</evidence>
<dbReference type="EMBL" id="SORI01000006">
    <property type="protein sequence ID" value="TDY61201.1"/>
    <property type="molecule type" value="Genomic_DNA"/>
</dbReference>
<feature type="transmembrane region" description="Helical" evidence="1">
    <location>
        <begin position="7"/>
        <end position="26"/>
    </location>
</feature>
<feature type="domain" description="DUF1468" evidence="2">
    <location>
        <begin position="7"/>
        <end position="147"/>
    </location>
</feature>